<protein>
    <recommendedName>
        <fullName evidence="1">Reverse transcriptase domain-containing protein</fullName>
    </recommendedName>
</protein>
<name>A0AAV3QTQ9_LITER</name>
<dbReference type="Pfam" id="PF00078">
    <property type="entry name" value="RVT_1"/>
    <property type="match status" value="1"/>
</dbReference>
<reference evidence="2 3" key="1">
    <citation type="submission" date="2024-01" db="EMBL/GenBank/DDBJ databases">
        <title>The complete chloroplast genome sequence of Lithospermum erythrorhizon: insights into the phylogenetic relationship among Boraginaceae species and the maternal lineages of purple gromwells.</title>
        <authorList>
            <person name="Okada T."/>
            <person name="Watanabe K."/>
        </authorList>
    </citation>
    <scope>NUCLEOTIDE SEQUENCE [LARGE SCALE GENOMIC DNA]</scope>
</reference>
<keyword evidence="3" id="KW-1185">Reference proteome</keyword>
<evidence type="ECO:0000313" key="3">
    <source>
        <dbReference type="Proteomes" id="UP001454036"/>
    </source>
</evidence>
<sequence length="329" mass="37932">MFVAYVTKVLHLSSNTSDHLPLLLVKGTQRQGITRGKPRFRFEPSWCLYKETIEVVKEAWKKQHVEDPWRNLFMCIQNSRLGLLQWKREVLENVQNIIEAKQASLDTLNQGVITNNSKVQALSLIKEIDKLREANDVYWRQRSRVEWHIKGDRNTAYFHALSSQKGQTRILALDDLGTKKLHAGQKAIMDMTFNPSKVKKIIFSIEGTKAPGPDVLNYLNNGILLHKFNFALITLIPKVKKPLSMIQFRPIAFCNTVVKIIAKALAMTLKNVLPTIISETQSAFVSNRLITDNVFLSYELHHIIKHKKTESLGYMYIKLDMMKAYDRIE</sequence>
<comment type="caution">
    <text evidence="2">The sequence shown here is derived from an EMBL/GenBank/DDBJ whole genome shotgun (WGS) entry which is preliminary data.</text>
</comment>
<gene>
    <name evidence="2" type="ORF">LIER_21558</name>
</gene>
<dbReference type="AlphaFoldDB" id="A0AAV3QTQ9"/>
<feature type="domain" description="Reverse transcriptase" evidence="1">
    <location>
        <begin position="240"/>
        <end position="329"/>
    </location>
</feature>
<proteinExistence type="predicted"/>
<dbReference type="EMBL" id="BAABME010005713">
    <property type="protein sequence ID" value="GAA0166401.1"/>
    <property type="molecule type" value="Genomic_DNA"/>
</dbReference>
<dbReference type="PANTHER" id="PTHR19446">
    <property type="entry name" value="REVERSE TRANSCRIPTASES"/>
    <property type="match status" value="1"/>
</dbReference>
<evidence type="ECO:0000259" key="1">
    <source>
        <dbReference type="Pfam" id="PF00078"/>
    </source>
</evidence>
<organism evidence="2 3">
    <name type="scientific">Lithospermum erythrorhizon</name>
    <name type="common">Purple gromwell</name>
    <name type="synonym">Lithospermum officinale var. erythrorhizon</name>
    <dbReference type="NCBI Taxonomy" id="34254"/>
    <lineage>
        <taxon>Eukaryota</taxon>
        <taxon>Viridiplantae</taxon>
        <taxon>Streptophyta</taxon>
        <taxon>Embryophyta</taxon>
        <taxon>Tracheophyta</taxon>
        <taxon>Spermatophyta</taxon>
        <taxon>Magnoliopsida</taxon>
        <taxon>eudicotyledons</taxon>
        <taxon>Gunneridae</taxon>
        <taxon>Pentapetalae</taxon>
        <taxon>asterids</taxon>
        <taxon>lamiids</taxon>
        <taxon>Boraginales</taxon>
        <taxon>Boraginaceae</taxon>
        <taxon>Boraginoideae</taxon>
        <taxon>Lithospermeae</taxon>
        <taxon>Lithospermum</taxon>
    </lineage>
</organism>
<dbReference type="InterPro" id="IPR000477">
    <property type="entry name" value="RT_dom"/>
</dbReference>
<accession>A0AAV3QTQ9</accession>
<evidence type="ECO:0000313" key="2">
    <source>
        <dbReference type="EMBL" id="GAA0166401.1"/>
    </source>
</evidence>
<dbReference type="Proteomes" id="UP001454036">
    <property type="component" value="Unassembled WGS sequence"/>
</dbReference>